<dbReference type="InterPro" id="IPR011049">
    <property type="entry name" value="Serralysin-like_metalloprot_C"/>
</dbReference>
<dbReference type="OrthoDB" id="5469761at2"/>
<dbReference type="SUPFAM" id="SSF51120">
    <property type="entry name" value="beta-Roll"/>
    <property type="match status" value="1"/>
</dbReference>
<dbReference type="InterPro" id="IPR015943">
    <property type="entry name" value="WD40/YVTN_repeat-like_dom_sf"/>
</dbReference>
<evidence type="ECO:0000313" key="2">
    <source>
        <dbReference type="EMBL" id="KZD09075.1"/>
    </source>
</evidence>
<reference evidence="2 3" key="1">
    <citation type="submission" date="2015-12" db="EMBL/GenBank/DDBJ databases">
        <title>Genome sequence of Oceanibaculum pacificum MCCC 1A02656.</title>
        <authorList>
            <person name="Lu L."/>
            <person name="Lai Q."/>
            <person name="Shao Z."/>
            <person name="Qian P."/>
        </authorList>
    </citation>
    <scope>NUCLEOTIDE SEQUENCE [LARGE SCALE GENOMIC DNA]</scope>
    <source>
        <strain evidence="2 3">MCCC 1A02656</strain>
    </source>
</reference>
<accession>A0A154W6A7</accession>
<dbReference type="InterPro" id="IPR001343">
    <property type="entry name" value="Hemolysn_Ca-bd"/>
</dbReference>
<feature type="domain" description="Choice-of-anchor I" evidence="1">
    <location>
        <begin position="22"/>
        <end position="463"/>
    </location>
</feature>
<dbReference type="Proteomes" id="UP000076400">
    <property type="component" value="Unassembled WGS sequence"/>
</dbReference>
<dbReference type="PANTHER" id="PTHR46928:SF1">
    <property type="entry name" value="MESENCHYME-SPECIFIC CELL SURFACE GLYCOPROTEIN"/>
    <property type="match status" value="1"/>
</dbReference>
<name>A0A154W6A7_9PROT</name>
<evidence type="ECO:0000259" key="1">
    <source>
        <dbReference type="Pfam" id="PF22494"/>
    </source>
</evidence>
<dbReference type="GO" id="GO:0005509">
    <property type="term" value="F:calcium ion binding"/>
    <property type="evidence" value="ECO:0007669"/>
    <property type="project" value="InterPro"/>
</dbReference>
<dbReference type="SUPFAM" id="SSF75011">
    <property type="entry name" value="3-carboxy-cis,cis-mucoante lactonizing enzyme"/>
    <property type="match status" value="1"/>
</dbReference>
<comment type="caution">
    <text evidence="2">The sequence shown here is derived from an EMBL/GenBank/DDBJ whole genome shotgun (WGS) entry which is preliminary data.</text>
</comment>
<dbReference type="PROSITE" id="PS00330">
    <property type="entry name" value="HEMOLYSIN_CALCIUM"/>
    <property type="match status" value="3"/>
</dbReference>
<dbReference type="NCBIfam" id="NF038117">
    <property type="entry name" value="choice_anch_I"/>
    <property type="match status" value="1"/>
</dbReference>
<dbReference type="Gene3D" id="2.150.10.10">
    <property type="entry name" value="Serralysin-like metalloprotease, C-terminal"/>
    <property type="match status" value="2"/>
</dbReference>
<organism evidence="2 3">
    <name type="scientific">Oceanibaculum pacificum</name>
    <dbReference type="NCBI Taxonomy" id="580166"/>
    <lineage>
        <taxon>Bacteria</taxon>
        <taxon>Pseudomonadati</taxon>
        <taxon>Pseudomonadota</taxon>
        <taxon>Alphaproteobacteria</taxon>
        <taxon>Rhodospirillales</taxon>
        <taxon>Oceanibaculaceae</taxon>
        <taxon>Oceanibaculum</taxon>
    </lineage>
</organism>
<evidence type="ECO:0000313" key="3">
    <source>
        <dbReference type="Proteomes" id="UP000076400"/>
    </source>
</evidence>
<keyword evidence="3" id="KW-1185">Reference proteome</keyword>
<gene>
    <name evidence="2" type="ORF">AUP43_07685</name>
</gene>
<dbReference type="Pfam" id="PF22494">
    <property type="entry name" value="choice_anch_I"/>
    <property type="match status" value="1"/>
</dbReference>
<dbReference type="InterPro" id="IPR018511">
    <property type="entry name" value="Hemolysin-typ_Ca-bd_CS"/>
</dbReference>
<dbReference type="STRING" id="580166.AUP43_07685"/>
<dbReference type="Gene3D" id="2.130.10.10">
    <property type="entry name" value="YVTN repeat-like/Quinoprotein amine dehydrogenase"/>
    <property type="match status" value="1"/>
</dbReference>
<dbReference type="InterPro" id="IPR052956">
    <property type="entry name" value="Mesenchyme-surface_protein"/>
</dbReference>
<dbReference type="InterPro" id="IPR055188">
    <property type="entry name" value="Choice_anch_I"/>
</dbReference>
<dbReference type="Pfam" id="PF00353">
    <property type="entry name" value="HemolysinCabind"/>
    <property type="match status" value="2"/>
</dbReference>
<protein>
    <recommendedName>
        <fullName evidence="1">Choice-of-anchor I domain-containing protein</fullName>
    </recommendedName>
</protein>
<dbReference type="PRINTS" id="PR00313">
    <property type="entry name" value="CABNDNGRPT"/>
</dbReference>
<dbReference type="RefSeq" id="WP_067555077.1">
    <property type="nucleotide sequence ID" value="NZ_LPXN01000100.1"/>
</dbReference>
<dbReference type="PANTHER" id="PTHR46928">
    <property type="entry name" value="MESENCHYME-SPECIFIC CELL SURFACE GLYCOPROTEIN"/>
    <property type="match status" value="1"/>
</dbReference>
<proteinExistence type="predicted"/>
<sequence>MASYGNQLGFTTLWTTDNSGATAGTAEIVAIDTESGRLYSVGGNGIDVMDPETGEILFGIDTSDFGDATSVAVKNGILAVAVAGADKTDPGTVRFYDTDGNFLRAATVGANPDMVTFTPDGSRVLIANEGEPADDYSVDPVGSIAIVTVATGAVVIAGFEGFEDQQAALEEGGLRIYGQDASFLQDLEPEYIAVSPDGTRAYATMQENNAIAVVDLESNEIIDILPLGFKDHSLEGNGIDASDEDGINIVNVPVFGMYLPDAIAAYDVSGETYLVMANEGDAREWGDFIEETRIEDLELDPTAFPNAAELQTDEGIGRLNATNTLGDTDGDGDFDEIYVLGGRSFTIRDTEGNIVFDSGDQIEQIIAERFPELWVEDRSDSKGPEPEGLTLGQVGNSTMLFLALERTDAIMVWDITDPESPSFVDMLRVPGTDAPEGLAFISAEDSATGNPMLAVAFEDSANTIYVEIKAPTELADGGVTFTVTDASGQLVNGGAGSDVITGGTGDDTIFGGAGADTIEGMDGFDRLDIADNTGDGNELQGNRGADTVIGGQGDDVLRGGKGFDSIVGGDGDDVIYGGMGGDTLTGGDGADSFVIDAMNGADTITDFVAGEDVILLTADVTIADLVASAADNDDGDAVIDLGADNTITLAGIAAADVTADFFALA</sequence>
<dbReference type="AlphaFoldDB" id="A0A154W6A7"/>
<dbReference type="EMBL" id="LPXN01000100">
    <property type="protein sequence ID" value="KZD09075.1"/>
    <property type="molecule type" value="Genomic_DNA"/>
</dbReference>